<comment type="caution">
    <text evidence="1">The sequence shown here is derived from an EMBL/GenBank/DDBJ whole genome shotgun (WGS) entry which is preliminary data.</text>
</comment>
<evidence type="ECO:0000313" key="1">
    <source>
        <dbReference type="EMBL" id="MDO1447240.1"/>
    </source>
</evidence>
<dbReference type="EMBL" id="JAUKPO010000006">
    <property type="protein sequence ID" value="MDO1447240.1"/>
    <property type="molecule type" value="Genomic_DNA"/>
</dbReference>
<gene>
    <name evidence="1" type="ORF">Q0590_13300</name>
</gene>
<keyword evidence="2" id="KW-1185">Reference proteome</keyword>
<accession>A0ABT8R582</accession>
<name>A0ABT8R582_9BACT</name>
<proteinExistence type="predicted"/>
<protein>
    <submittedName>
        <fullName evidence="1">Uncharacterized protein</fullName>
    </submittedName>
</protein>
<dbReference type="RefSeq" id="WP_302038040.1">
    <property type="nucleotide sequence ID" value="NZ_JAUKPO010000006.1"/>
</dbReference>
<organism evidence="1 2">
    <name type="scientific">Rhodocytophaga aerolata</name>
    <dbReference type="NCBI Taxonomy" id="455078"/>
    <lineage>
        <taxon>Bacteria</taxon>
        <taxon>Pseudomonadati</taxon>
        <taxon>Bacteroidota</taxon>
        <taxon>Cytophagia</taxon>
        <taxon>Cytophagales</taxon>
        <taxon>Rhodocytophagaceae</taxon>
        <taxon>Rhodocytophaga</taxon>
    </lineage>
</organism>
<reference evidence="1" key="1">
    <citation type="submission" date="2023-07" db="EMBL/GenBank/DDBJ databases">
        <title>The genome sequence of Rhodocytophaga aerolata KACC 12507.</title>
        <authorList>
            <person name="Zhang X."/>
        </authorList>
    </citation>
    <scope>NUCLEOTIDE SEQUENCE</scope>
    <source>
        <strain evidence="1">KACC 12507</strain>
    </source>
</reference>
<evidence type="ECO:0000313" key="2">
    <source>
        <dbReference type="Proteomes" id="UP001168528"/>
    </source>
</evidence>
<sequence length="71" mass="8388">MRYTTNRIIGMYNFTTIDGKYLRTCYSPKQIAHMYCFDAIDDNNNLRVILSREVDFRSFEYLQNGTYSPAA</sequence>
<dbReference type="Proteomes" id="UP001168528">
    <property type="component" value="Unassembled WGS sequence"/>
</dbReference>